<dbReference type="EMBL" id="AMQN01019867">
    <property type="status" value="NOT_ANNOTATED_CDS"/>
    <property type="molecule type" value="Genomic_DNA"/>
</dbReference>
<organism evidence="4">
    <name type="scientific">Capitella teleta</name>
    <name type="common">Polychaete worm</name>
    <dbReference type="NCBI Taxonomy" id="283909"/>
    <lineage>
        <taxon>Eukaryota</taxon>
        <taxon>Metazoa</taxon>
        <taxon>Spiralia</taxon>
        <taxon>Lophotrochozoa</taxon>
        <taxon>Annelida</taxon>
        <taxon>Polychaeta</taxon>
        <taxon>Sedentaria</taxon>
        <taxon>Scolecida</taxon>
        <taxon>Capitellidae</taxon>
        <taxon>Capitella</taxon>
    </lineage>
</organism>
<dbReference type="PANTHER" id="PTHR45080">
    <property type="entry name" value="CONTACTIN 5"/>
    <property type="match status" value="1"/>
</dbReference>
<dbReference type="InterPro" id="IPR003599">
    <property type="entry name" value="Ig_sub"/>
</dbReference>
<dbReference type="GO" id="GO:0030424">
    <property type="term" value="C:axon"/>
    <property type="evidence" value="ECO:0007669"/>
    <property type="project" value="TreeGrafter"/>
</dbReference>
<dbReference type="SUPFAM" id="SSF48726">
    <property type="entry name" value="Immunoglobulin"/>
    <property type="match status" value="2"/>
</dbReference>
<keyword evidence="6" id="KW-1185">Reference proteome</keyword>
<protein>
    <recommendedName>
        <fullName evidence="3">Ig-like domain-containing protein</fullName>
    </recommendedName>
</protein>
<dbReference type="OrthoDB" id="10253954at2759"/>
<reference evidence="6" key="1">
    <citation type="submission" date="2012-12" db="EMBL/GenBank/DDBJ databases">
        <authorList>
            <person name="Hellsten U."/>
            <person name="Grimwood J."/>
            <person name="Chapman J.A."/>
            <person name="Shapiro H."/>
            <person name="Aerts A."/>
            <person name="Otillar R.P."/>
            <person name="Terry A.Y."/>
            <person name="Boore J.L."/>
            <person name="Simakov O."/>
            <person name="Marletaz F."/>
            <person name="Cho S.-J."/>
            <person name="Edsinger-Gonzales E."/>
            <person name="Havlak P."/>
            <person name="Kuo D.-H."/>
            <person name="Larsson T."/>
            <person name="Lv J."/>
            <person name="Arendt D."/>
            <person name="Savage R."/>
            <person name="Osoegawa K."/>
            <person name="de Jong P."/>
            <person name="Lindberg D.R."/>
            <person name="Seaver E.C."/>
            <person name="Weisblat D.A."/>
            <person name="Putnam N.H."/>
            <person name="Grigoriev I.V."/>
            <person name="Rokhsar D.S."/>
        </authorList>
    </citation>
    <scope>NUCLEOTIDE SEQUENCE</scope>
    <source>
        <strain evidence="6">I ESC-2004</strain>
    </source>
</reference>
<keyword evidence="2" id="KW-1015">Disulfide bond</keyword>
<evidence type="ECO:0000256" key="2">
    <source>
        <dbReference type="ARBA" id="ARBA00023157"/>
    </source>
</evidence>
<dbReference type="SMART" id="SM00409">
    <property type="entry name" value="IG"/>
    <property type="match status" value="2"/>
</dbReference>
<dbReference type="EnsemblMetazoa" id="CapteT216591">
    <property type="protein sequence ID" value="CapteP216591"/>
    <property type="gene ID" value="CapteG216591"/>
</dbReference>
<evidence type="ECO:0000313" key="5">
    <source>
        <dbReference type="EnsemblMetazoa" id="CapteP216591"/>
    </source>
</evidence>
<dbReference type="GO" id="GO:0008046">
    <property type="term" value="F:axon guidance receptor activity"/>
    <property type="evidence" value="ECO:0007669"/>
    <property type="project" value="TreeGrafter"/>
</dbReference>
<dbReference type="SMART" id="SM00408">
    <property type="entry name" value="IGc2"/>
    <property type="match status" value="2"/>
</dbReference>
<dbReference type="InterPro" id="IPR007110">
    <property type="entry name" value="Ig-like_dom"/>
</dbReference>
<dbReference type="Pfam" id="PF07679">
    <property type="entry name" value="I-set"/>
    <property type="match status" value="1"/>
</dbReference>
<dbReference type="InterPro" id="IPR003598">
    <property type="entry name" value="Ig_sub2"/>
</dbReference>
<dbReference type="STRING" id="283909.R7V017"/>
<evidence type="ECO:0000313" key="6">
    <source>
        <dbReference type="Proteomes" id="UP000014760"/>
    </source>
</evidence>
<dbReference type="GO" id="GO:0050808">
    <property type="term" value="P:synapse organization"/>
    <property type="evidence" value="ECO:0007669"/>
    <property type="project" value="TreeGrafter"/>
</dbReference>
<dbReference type="EMBL" id="KB296358">
    <property type="protein sequence ID" value="ELU11867.1"/>
    <property type="molecule type" value="Genomic_DNA"/>
</dbReference>
<name>R7V017_CAPTE</name>
<dbReference type="Pfam" id="PF13927">
    <property type="entry name" value="Ig_3"/>
    <property type="match status" value="1"/>
</dbReference>
<sequence length="214" mass="23602">MRVRAASPAKTSFSDELRIVTSPRDTNVVEDGTVSFFCEVTGNPKPEIHWAKDNRRVHSLRGRITVYGTPNGSVLRIKSVRTGIDEGRYECIADNGAGTQATAAAMLNIYPEDQGNGFPTITSHPNVKAVENNRNTIMVCSASGNPEPQITWFKDSIPVDLTDPRLTLLESGTLQIRATKKSDEGRYECMAENELGSAYSYHGNLYIRGEIIYC</sequence>
<dbReference type="AlphaFoldDB" id="R7V017"/>
<evidence type="ECO:0000313" key="4">
    <source>
        <dbReference type="EMBL" id="ELU11867.1"/>
    </source>
</evidence>
<reference evidence="5" key="3">
    <citation type="submission" date="2015-06" db="UniProtKB">
        <authorList>
            <consortium name="EnsemblMetazoa"/>
        </authorList>
    </citation>
    <scope>IDENTIFICATION</scope>
</reference>
<dbReference type="InterPro" id="IPR036179">
    <property type="entry name" value="Ig-like_dom_sf"/>
</dbReference>
<dbReference type="InterPro" id="IPR013098">
    <property type="entry name" value="Ig_I-set"/>
</dbReference>
<reference evidence="4 6" key="2">
    <citation type="journal article" date="2013" name="Nature">
        <title>Insights into bilaterian evolution from three spiralian genomes.</title>
        <authorList>
            <person name="Simakov O."/>
            <person name="Marletaz F."/>
            <person name="Cho S.J."/>
            <person name="Edsinger-Gonzales E."/>
            <person name="Havlak P."/>
            <person name="Hellsten U."/>
            <person name="Kuo D.H."/>
            <person name="Larsson T."/>
            <person name="Lv J."/>
            <person name="Arendt D."/>
            <person name="Savage R."/>
            <person name="Osoegawa K."/>
            <person name="de Jong P."/>
            <person name="Grimwood J."/>
            <person name="Chapman J.A."/>
            <person name="Shapiro H."/>
            <person name="Aerts A."/>
            <person name="Otillar R.P."/>
            <person name="Terry A.Y."/>
            <person name="Boore J.L."/>
            <person name="Grigoriev I.V."/>
            <person name="Lindberg D.R."/>
            <person name="Seaver E.C."/>
            <person name="Weisblat D.A."/>
            <person name="Putnam N.H."/>
            <person name="Rokhsar D.S."/>
        </authorList>
    </citation>
    <scope>NUCLEOTIDE SEQUENCE</scope>
    <source>
        <strain evidence="4 6">I ESC-2004</strain>
    </source>
</reference>
<dbReference type="PANTHER" id="PTHR45080:SF8">
    <property type="entry name" value="IG-LIKE DOMAIN-CONTAINING PROTEIN"/>
    <property type="match status" value="1"/>
</dbReference>
<dbReference type="Gene3D" id="2.60.40.10">
    <property type="entry name" value="Immunoglobulins"/>
    <property type="match status" value="2"/>
</dbReference>
<evidence type="ECO:0000259" key="3">
    <source>
        <dbReference type="PROSITE" id="PS50835"/>
    </source>
</evidence>
<dbReference type="InterPro" id="IPR050958">
    <property type="entry name" value="Cell_Adh-Cytoskel_Orgn"/>
</dbReference>
<accession>R7V017</accession>
<keyword evidence="1" id="KW-0732">Signal</keyword>
<gene>
    <name evidence="4" type="ORF">CAPTEDRAFT_216591</name>
</gene>
<dbReference type="GO" id="GO:0007156">
    <property type="term" value="P:homophilic cell adhesion via plasma membrane adhesion molecules"/>
    <property type="evidence" value="ECO:0007669"/>
    <property type="project" value="TreeGrafter"/>
</dbReference>
<dbReference type="OMA" id="TITWFKI"/>
<feature type="domain" description="Ig-like" evidence="3">
    <location>
        <begin position="8"/>
        <end position="108"/>
    </location>
</feature>
<dbReference type="GO" id="GO:0005886">
    <property type="term" value="C:plasma membrane"/>
    <property type="evidence" value="ECO:0007669"/>
    <property type="project" value="TreeGrafter"/>
</dbReference>
<dbReference type="Proteomes" id="UP000014760">
    <property type="component" value="Unassembled WGS sequence"/>
</dbReference>
<dbReference type="HOGENOM" id="CLU_098321_0_0_1"/>
<dbReference type="InterPro" id="IPR013783">
    <property type="entry name" value="Ig-like_fold"/>
</dbReference>
<dbReference type="GO" id="GO:0043025">
    <property type="term" value="C:neuronal cell body"/>
    <property type="evidence" value="ECO:0007669"/>
    <property type="project" value="TreeGrafter"/>
</dbReference>
<dbReference type="FunFam" id="2.60.40.10:FF:000015">
    <property type="entry name" value="receptor-type tyrosine-protein phosphatase delta isoform X2"/>
    <property type="match status" value="1"/>
</dbReference>
<dbReference type="FunFam" id="2.60.40.10:FF:000023">
    <property type="entry name" value="receptor-type tyrosine-protein phosphatase delta isoform X2"/>
    <property type="match status" value="1"/>
</dbReference>
<proteinExistence type="predicted"/>
<dbReference type="FunCoup" id="R7V017">
    <property type="interactions" value="124"/>
</dbReference>
<feature type="domain" description="Ig-like" evidence="3">
    <location>
        <begin position="119"/>
        <end position="200"/>
    </location>
</feature>
<evidence type="ECO:0000256" key="1">
    <source>
        <dbReference type="ARBA" id="ARBA00022729"/>
    </source>
</evidence>
<dbReference type="PROSITE" id="PS50835">
    <property type="entry name" value="IG_LIKE"/>
    <property type="match status" value="2"/>
</dbReference>